<dbReference type="PANTHER" id="PTHR43115">
    <property type="entry name" value="DEHYDROGENASE/REDUCTASE SDR FAMILY MEMBER 11"/>
    <property type="match status" value="1"/>
</dbReference>
<dbReference type="RefSeq" id="WP_378520719.1">
    <property type="nucleotide sequence ID" value="NZ_JBHMBW010000002.1"/>
</dbReference>
<comment type="caution">
    <text evidence="3">The sequence shown here is derived from an EMBL/GenBank/DDBJ whole genome shotgun (WGS) entry which is preliminary data.</text>
</comment>
<proteinExistence type="inferred from homology"/>
<dbReference type="SUPFAM" id="SSF51735">
    <property type="entry name" value="NAD(P)-binding Rossmann-fold domains"/>
    <property type="match status" value="1"/>
</dbReference>
<dbReference type="Proteomes" id="UP001589532">
    <property type="component" value="Unassembled WGS sequence"/>
</dbReference>
<protein>
    <submittedName>
        <fullName evidence="3">SDR family oxidoreductase</fullName>
        <ecNumber evidence="3">1.-.-.-</ecNumber>
    </submittedName>
</protein>
<dbReference type="Gene3D" id="3.40.50.720">
    <property type="entry name" value="NAD(P)-binding Rossmann-like Domain"/>
    <property type="match status" value="1"/>
</dbReference>
<dbReference type="EMBL" id="JBHMBW010000002">
    <property type="protein sequence ID" value="MFB9621964.1"/>
    <property type="molecule type" value="Genomic_DNA"/>
</dbReference>
<sequence>MAALRDSQGKIVLIGSEAGIMHRPGNTYSVTKWALTAFAENTRLLVAADGVGVTMVAPGPVDTPFYAAREGGAPGGSILTADTVADAVVWALTQPAGVDVNTIVVRPSGRM</sequence>
<dbReference type="InterPro" id="IPR002347">
    <property type="entry name" value="SDR_fam"/>
</dbReference>
<gene>
    <name evidence="3" type="ORF">ACFFSA_02625</name>
</gene>
<comment type="similarity">
    <text evidence="1">Belongs to the short-chain dehydrogenases/reductases (SDR) family.</text>
</comment>
<name>A0ABV5RRC6_9ACTN</name>
<evidence type="ECO:0000256" key="2">
    <source>
        <dbReference type="ARBA" id="ARBA00023002"/>
    </source>
</evidence>
<evidence type="ECO:0000313" key="3">
    <source>
        <dbReference type="EMBL" id="MFB9621964.1"/>
    </source>
</evidence>
<dbReference type="GO" id="GO:0016491">
    <property type="term" value="F:oxidoreductase activity"/>
    <property type="evidence" value="ECO:0007669"/>
    <property type="project" value="UniProtKB-KW"/>
</dbReference>
<reference evidence="3 4" key="1">
    <citation type="submission" date="2024-09" db="EMBL/GenBank/DDBJ databases">
        <authorList>
            <person name="Sun Q."/>
            <person name="Mori K."/>
        </authorList>
    </citation>
    <scope>NUCLEOTIDE SEQUENCE [LARGE SCALE GENOMIC DNA]</scope>
    <source>
        <strain evidence="3 4">JCM 3143</strain>
    </source>
</reference>
<dbReference type="PRINTS" id="PR00081">
    <property type="entry name" value="GDHRDH"/>
</dbReference>
<accession>A0ABV5RRC6</accession>
<dbReference type="InterPro" id="IPR036291">
    <property type="entry name" value="NAD(P)-bd_dom_sf"/>
</dbReference>
<evidence type="ECO:0000313" key="4">
    <source>
        <dbReference type="Proteomes" id="UP001589532"/>
    </source>
</evidence>
<dbReference type="PANTHER" id="PTHR43115:SF4">
    <property type="entry name" value="DEHYDROGENASE_REDUCTASE SDR FAMILY MEMBER 11"/>
    <property type="match status" value="1"/>
</dbReference>
<evidence type="ECO:0000256" key="1">
    <source>
        <dbReference type="ARBA" id="ARBA00006484"/>
    </source>
</evidence>
<keyword evidence="2 3" id="KW-0560">Oxidoreductase</keyword>
<organism evidence="3 4">
    <name type="scientific">Nonomuraea helvata</name>
    <dbReference type="NCBI Taxonomy" id="37484"/>
    <lineage>
        <taxon>Bacteria</taxon>
        <taxon>Bacillati</taxon>
        <taxon>Actinomycetota</taxon>
        <taxon>Actinomycetes</taxon>
        <taxon>Streptosporangiales</taxon>
        <taxon>Streptosporangiaceae</taxon>
        <taxon>Nonomuraea</taxon>
    </lineage>
</organism>
<dbReference type="EC" id="1.-.-.-" evidence="3"/>
<dbReference type="Pfam" id="PF00106">
    <property type="entry name" value="adh_short"/>
    <property type="match status" value="1"/>
</dbReference>
<keyword evidence="4" id="KW-1185">Reference proteome</keyword>